<dbReference type="InterPro" id="IPR013780">
    <property type="entry name" value="Glyco_hydro_b"/>
</dbReference>
<dbReference type="Gene3D" id="2.60.40.1180">
    <property type="entry name" value="Golgi alpha-mannosidase II"/>
    <property type="match status" value="1"/>
</dbReference>
<evidence type="ECO:0000259" key="6">
    <source>
        <dbReference type="SMART" id="SM00642"/>
    </source>
</evidence>
<dbReference type="PANTHER" id="PTHR10357:SF179">
    <property type="entry name" value="NEUTRAL AND BASIC AMINO ACID TRANSPORT PROTEIN RBAT"/>
    <property type="match status" value="1"/>
</dbReference>
<dbReference type="InterPro" id="IPR006047">
    <property type="entry name" value="GH13_cat_dom"/>
</dbReference>
<proteinExistence type="inferred from homology"/>
<keyword evidence="3" id="KW-0378">Hydrolase</keyword>
<dbReference type="OrthoDB" id="9805159at2"/>
<organism evidence="7 8">
    <name type="scientific">Balneicella halophila</name>
    <dbReference type="NCBI Taxonomy" id="1537566"/>
    <lineage>
        <taxon>Bacteria</taxon>
        <taxon>Pseudomonadati</taxon>
        <taxon>Bacteroidota</taxon>
        <taxon>Bacteroidia</taxon>
        <taxon>Bacteroidales</taxon>
        <taxon>Balneicellaceae</taxon>
        <taxon>Balneicella</taxon>
    </lineage>
</organism>
<evidence type="ECO:0000256" key="4">
    <source>
        <dbReference type="SAM" id="MobiDB-lite"/>
    </source>
</evidence>
<evidence type="ECO:0000256" key="2">
    <source>
        <dbReference type="RuleBase" id="RU003615"/>
    </source>
</evidence>
<feature type="chain" id="PRO_5029573345" description="Alpha-amylase" evidence="5">
    <location>
        <begin position="23"/>
        <end position="561"/>
    </location>
</feature>
<comment type="similarity">
    <text evidence="1 2">Belongs to the glycosyl hydrolase 13 family.</text>
</comment>
<evidence type="ECO:0000256" key="3">
    <source>
        <dbReference type="RuleBase" id="RU361134"/>
    </source>
</evidence>
<dbReference type="InterPro" id="IPR006046">
    <property type="entry name" value="Alpha_amylase"/>
</dbReference>
<dbReference type="AlphaFoldDB" id="A0A7L4URB0"/>
<evidence type="ECO:0000256" key="1">
    <source>
        <dbReference type="ARBA" id="ARBA00008061"/>
    </source>
</evidence>
<dbReference type="Pfam" id="PF00128">
    <property type="entry name" value="Alpha-amylase"/>
    <property type="match status" value="1"/>
</dbReference>
<dbReference type="Proteomes" id="UP000251835">
    <property type="component" value="Unassembled WGS sequence"/>
</dbReference>
<dbReference type="PANTHER" id="PTHR10357">
    <property type="entry name" value="ALPHA-AMYLASE FAMILY MEMBER"/>
    <property type="match status" value="1"/>
</dbReference>
<dbReference type="GO" id="GO:0043169">
    <property type="term" value="F:cation binding"/>
    <property type="evidence" value="ECO:0007669"/>
    <property type="project" value="InterPro"/>
</dbReference>
<dbReference type="SUPFAM" id="SSF51011">
    <property type="entry name" value="Glycosyl hydrolase domain"/>
    <property type="match status" value="1"/>
</dbReference>
<dbReference type="PROSITE" id="PS51257">
    <property type="entry name" value="PROKAR_LIPOPROTEIN"/>
    <property type="match status" value="1"/>
</dbReference>
<reference evidence="7 8" key="1">
    <citation type="submission" date="2018-05" db="EMBL/GenBank/DDBJ databases">
        <title>Genomic Encyclopedia of Type Strains, Phase IV (KMG-IV): sequencing the most valuable type-strain genomes for metagenomic binning, comparative biology and taxonomic classification.</title>
        <authorList>
            <person name="Goeker M."/>
        </authorList>
    </citation>
    <scope>NUCLEOTIDE SEQUENCE [LARGE SCALE GENOMIC DNA]</scope>
    <source>
        <strain evidence="7 8">DSM 28579</strain>
    </source>
</reference>
<dbReference type="EC" id="3.2.1.1" evidence="3"/>
<dbReference type="InterPro" id="IPR045857">
    <property type="entry name" value="O16G_dom_2"/>
</dbReference>
<evidence type="ECO:0000256" key="5">
    <source>
        <dbReference type="SAM" id="SignalP"/>
    </source>
</evidence>
<dbReference type="SUPFAM" id="SSF51445">
    <property type="entry name" value="(Trans)glycosidases"/>
    <property type="match status" value="1"/>
</dbReference>
<gene>
    <name evidence="7" type="ORF">C7377_0052</name>
</gene>
<dbReference type="GO" id="GO:0004556">
    <property type="term" value="F:alpha-amylase activity"/>
    <property type="evidence" value="ECO:0007669"/>
    <property type="project" value="UniProtKB-UniRule"/>
</dbReference>
<dbReference type="Gene3D" id="3.20.20.80">
    <property type="entry name" value="Glycosidases"/>
    <property type="match status" value="1"/>
</dbReference>
<comment type="catalytic activity">
    <reaction evidence="3">
        <text>Endohydrolysis of (1-&gt;4)-alpha-D-glucosidic linkages in polysaccharides containing three or more (1-&gt;4)-alpha-linked D-glucose units.</text>
        <dbReference type="EC" id="3.2.1.1"/>
    </reaction>
</comment>
<feature type="region of interest" description="Disordered" evidence="4">
    <location>
        <begin position="30"/>
        <end position="52"/>
    </location>
</feature>
<accession>A0A7L4URB0</accession>
<dbReference type="Gene3D" id="3.90.400.10">
    <property type="entry name" value="Oligo-1,6-glucosidase, Domain 2"/>
    <property type="match status" value="1"/>
</dbReference>
<dbReference type="InterPro" id="IPR017853">
    <property type="entry name" value="GH"/>
</dbReference>
<evidence type="ECO:0000313" key="8">
    <source>
        <dbReference type="Proteomes" id="UP000251835"/>
    </source>
</evidence>
<sequence length="561" mass="63387">MMKNQKLFWVNLIISFFLISCGGSDVSDPVSKPYPTPTPEPNPSVTIPETESPQAQGATYWWNEAVFYEIFVRSFYDSDGDGIGDINGIREKLDYLQNDLGATALWLMPINPSPSYHGYDVTDYKAINPDYGTMQDFRSLVQELHSRGMKIVIDYVINHTSDQHPWFQSAYNDKKSTYRDWYIFVNPKPTYTGSWGQGVWHGEAPNYYYGVFSYVMPDLNYNTQAVKDEIKETSTYWLTEVGVDGFRLDAAKHLIEEGEIQDNTDATLTYWKEFTANMKSDKNDAITIAEVIDGSQVIVKYINNGIDLGFEFDLAGTILNAVKKNSPQALKSKLAEIRDLYPYHQYATFLSNHDQDRSYETMGKSIANSKLAASILLTLPGTPFIYYGEEIGMWGTKAGGDEYIRTPLHWTSDATTAGFTTGTPWWSIIGDQETKNVATQKEEDTSLLNTYAQLIALRKSHPQFTKGTFQTLGVSSASIYGYLREFKGKAVIVAHNFSNNEISSPKIYAKKTNLPEGTYKVKDFISGSYLENVKLNEDGGFLFQPIERIGKKETKVLLIEQ</sequence>
<comment type="caution">
    <text evidence="7">The sequence shown here is derived from an EMBL/GenBank/DDBJ whole genome shotgun (WGS) entry which is preliminary data.</text>
</comment>
<evidence type="ECO:0000313" key="7">
    <source>
        <dbReference type="EMBL" id="PVX51767.1"/>
    </source>
</evidence>
<dbReference type="PRINTS" id="PR00110">
    <property type="entry name" value="ALPHAAMYLASE"/>
</dbReference>
<keyword evidence="8" id="KW-1185">Reference proteome</keyword>
<keyword evidence="3 7" id="KW-0326">Glycosidase</keyword>
<protein>
    <recommendedName>
        <fullName evidence="3">Alpha-amylase</fullName>
        <ecNumber evidence="3">3.2.1.1</ecNumber>
    </recommendedName>
</protein>
<dbReference type="SMART" id="SM00642">
    <property type="entry name" value="Aamy"/>
    <property type="match status" value="1"/>
</dbReference>
<keyword evidence="3" id="KW-0119">Carbohydrate metabolism</keyword>
<dbReference type="EMBL" id="QENZ01000003">
    <property type="protein sequence ID" value="PVX51767.1"/>
    <property type="molecule type" value="Genomic_DNA"/>
</dbReference>
<feature type="signal peptide" evidence="5">
    <location>
        <begin position="1"/>
        <end position="22"/>
    </location>
</feature>
<keyword evidence="5" id="KW-0732">Signal</keyword>
<feature type="compositionally biased region" description="Pro residues" evidence="4">
    <location>
        <begin position="32"/>
        <end position="42"/>
    </location>
</feature>
<name>A0A7L4URB0_BALHA</name>
<dbReference type="CDD" id="cd11316">
    <property type="entry name" value="AmyAc_bac2_AmyA"/>
    <property type="match status" value="1"/>
</dbReference>
<feature type="domain" description="Glycosyl hydrolase family 13 catalytic" evidence="6">
    <location>
        <begin position="69"/>
        <end position="458"/>
    </location>
</feature>
<dbReference type="GO" id="GO:0009313">
    <property type="term" value="P:oligosaccharide catabolic process"/>
    <property type="evidence" value="ECO:0007669"/>
    <property type="project" value="TreeGrafter"/>
</dbReference>
<dbReference type="RefSeq" id="WP_116495343.1">
    <property type="nucleotide sequence ID" value="NZ_QENZ01000003.1"/>
</dbReference>